<sequence>MVHNNLLQKVVFKKRMKKNFFKTLLKQIKILKKYYYVNHQLYLFYILLKINNENKIFILNNMPKFN</sequence>
<dbReference type="Proteomes" id="UP000176420">
    <property type="component" value="Unassembled WGS sequence"/>
</dbReference>
<organism evidence="1 2">
    <name type="scientific">Candidatus Kerfeldbacteria bacterium RIFOXYB2_FULL_38_14</name>
    <dbReference type="NCBI Taxonomy" id="1798547"/>
    <lineage>
        <taxon>Bacteria</taxon>
        <taxon>Candidatus Kerfeldiibacteriota</taxon>
    </lineage>
</organism>
<comment type="caution">
    <text evidence="1">The sequence shown here is derived from an EMBL/GenBank/DDBJ whole genome shotgun (WGS) entry which is preliminary data.</text>
</comment>
<proteinExistence type="predicted"/>
<dbReference type="AlphaFoldDB" id="A0A1G2BEG7"/>
<evidence type="ECO:0000313" key="2">
    <source>
        <dbReference type="Proteomes" id="UP000176420"/>
    </source>
</evidence>
<dbReference type="EMBL" id="MHKI01000006">
    <property type="protein sequence ID" value="OGY87643.1"/>
    <property type="molecule type" value="Genomic_DNA"/>
</dbReference>
<gene>
    <name evidence="1" type="ORF">A2319_04300</name>
</gene>
<name>A0A1G2BEG7_9BACT</name>
<evidence type="ECO:0000313" key="1">
    <source>
        <dbReference type="EMBL" id="OGY87643.1"/>
    </source>
</evidence>
<accession>A0A1G2BEG7</accession>
<reference evidence="1 2" key="1">
    <citation type="journal article" date="2016" name="Nat. Commun.">
        <title>Thousands of microbial genomes shed light on interconnected biogeochemical processes in an aquifer system.</title>
        <authorList>
            <person name="Anantharaman K."/>
            <person name="Brown C.T."/>
            <person name="Hug L.A."/>
            <person name="Sharon I."/>
            <person name="Castelle C.J."/>
            <person name="Probst A.J."/>
            <person name="Thomas B.C."/>
            <person name="Singh A."/>
            <person name="Wilkins M.J."/>
            <person name="Karaoz U."/>
            <person name="Brodie E.L."/>
            <person name="Williams K.H."/>
            <person name="Hubbard S.S."/>
            <person name="Banfield J.F."/>
        </authorList>
    </citation>
    <scope>NUCLEOTIDE SEQUENCE [LARGE SCALE GENOMIC DNA]</scope>
</reference>
<protein>
    <submittedName>
        <fullName evidence="1">Uncharacterized protein</fullName>
    </submittedName>
</protein>